<comment type="cofactor">
    <cofactor evidence="1 9">
        <name>pyridoxal 5'-phosphate</name>
        <dbReference type="ChEBI" id="CHEBI:597326"/>
    </cofactor>
</comment>
<evidence type="ECO:0000256" key="2">
    <source>
        <dbReference type="ARBA" id="ARBA00005011"/>
    </source>
</evidence>
<dbReference type="Gene3D" id="3.90.1150.10">
    <property type="entry name" value="Aspartate Aminotransferase, domain 1"/>
    <property type="match status" value="1"/>
</dbReference>
<dbReference type="InterPro" id="IPR050106">
    <property type="entry name" value="HistidinolP_aminotransfase"/>
</dbReference>
<evidence type="ECO:0000313" key="11">
    <source>
        <dbReference type="EMBL" id="RJP56658.1"/>
    </source>
</evidence>
<evidence type="ECO:0000256" key="5">
    <source>
        <dbReference type="ARBA" id="ARBA00022576"/>
    </source>
</evidence>
<dbReference type="PROSITE" id="PS00599">
    <property type="entry name" value="AA_TRANSFER_CLASS_2"/>
    <property type="match status" value="1"/>
</dbReference>
<dbReference type="Pfam" id="PF00155">
    <property type="entry name" value="Aminotran_1_2"/>
    <property type="match status" value="1"/>
</dbReference>
<dbReference type="InterPro" id="IPR001917">
    <property type="entry name" value="Aminotrans_II_pyridoxalP_BS"/>
</dbReference>
<evidence type="ECO:0000313" key="12">
    <source>
        <dbReference type="Proteomes" id="UP000266426"/>
    </source>
</evidence>
<evidence type="ECO:0000256" key="4">
    <source>
        <dbReference type="ARBA" id="ARBA00011738"/>
    </source>
</evidence>
<dbReference type="UniPathway" id="UPA00031">
    <property type="reaction ID" value="UER00012"/>
</dbReference>
<dbReference type="Proteomes" id="UP000266426">
    <property type="component" value="Unassembled WGS sequence"/>
</dbReference>
<dbReference type="GO" id="GO:0030170">
    <property type="term" value="F:pyridoxal phosphate binding"/>
    <property type="evidence" value="ECO:0007669"/>
    <property type="project" value="InterPro"/>
</dbReference>
<reference evidence="11 12" key="1">
    <citation type="journal article" date="2017" name="ISME J.">
        <title>Energy and carbon metabolisms in a deep terrestrial subsurface fluid microbial community.</title>
        <authorList>
            <person name="Momper L."/>
            <person name="Jungbluth S.P."/>
            <person name="Lee M.D."/>
            <person name="Amend J.P."/>
        </authorList>
    </citation>
    <scope>NUCLEOTIDE SEQUENCE [LARGE SCALE GENOMIC DNA]</scope>
    <source>
        <strain evidence="11">SURF_26</strain>
    </source>
</reference>
<keyword evidence="7 9" id="KW-0663">Pyridoxal phosphate</keyword>
<feature type="domain" description="Aminotransferase class I/classII large" evidence="10">
    <location>
        <begin position="24"/>
        <end position="340"/>
    </location>
</feature>
<keyword evidence="9" id="KW-0028">Amino-acid biosynthesis</keyword>
<dbReference type="EMBL" id="QZJZ01000092">
    <property type="protein sequence ID" value="RJP56658.1"/>
    <property type="molecule type" value="Genomic_DNA"/>
</dbReference>
<dbReference type="EC" id="2.6.1.9" evidence="9"/>
<evidence type="ECO:0000256" key="6">
    <source>
        <dbReference type="ARBA" id="ARBA00022679"/>
    </source>
</evidence>
<comment type="subunit">
    <text evidence="4 9">Homodimer.</text>
</comment>
<name>A0A3A4R2Y1_9BACT</name>
<evidence type="ECO:0000256" key="7">
    <source>
        <dbReference type="ARBA" id="ARBA00022898"/>
    </source>
</evidence>
<dbReference type="PANTHER" id="PTHR43643:SF3">
    <property type="entry name" value="HISTIDINOL-PHOSPHATE AMINOTRANSFERASE"/>
    <property type="match status" value="1"/>
</dbReference>
<comment type="similarity">
    <text evidence="3 9">Belongs to the class-II pyridoxal-phosphate-dependent aminotransferase family. Histidinol-phosphate aminotransferase subfamily.</text>
</comment>
<evidence type="ECO:0000256" key="3">
    <source>
        <dbReference type="ARBA" id="ARBA00007970"/>
    </source>
</evidence>
<proteinExistence type="inferred from homology"/>
<gene>
    <name evidence="9" type="primary">hisC</name>
    <name evidence="11" type="ORF">C4541_11660</name>
</gene>
<dbReference type="InterPro" id="IPR015422">
    <property type="entry name" value="PyrdxlP-dep_Trfase_small"/>
</dbReference>
<dbReference type="Gene3D" id="3.40.640.10">
    <property type="entry name" value="Type I PLP-dependent aspartate aminotransferase-like (Major domain)"/>
    <property type="match status" value="1"/>
</dbReference>
<evidence type="ECO:0000256" key="9">
    <source>
        <dbReference type="HAMAP-Rule" id="MF_01023"/>
    </source>
</evidence>
<dbReference type="SUPFAM" id="SSF53383">
    <property type="entry name" value="PLP-dependent transferases"/>
    <property type="match status" value="1"/>
</dbReference>
<evidence type="ECO:0000256" key="8">
    <source>
        <dbReference type="ARBA" id="ARBA00047481"/>
    </source>
</evidence>
<comment type="catalytic activity">
    <reaction evidence="8 9">
        <text>L-histidinol phosphate + 2-oxoglutarate = 3-(imidazol-4-yl)-2-oxopropyl phosphate + L-glutamate</text>
        <dbReference type="Rhea" id="RHEA:23744"/>
        <dbReference type="ChEBI" id="CHEBI:16810"/>
        <dbReference type="ChEBI" id="CHEBI:29985"/>
        <dbReference type="ChEBI" id="CHEBI:57766"/>
        <dbReference type="ChEBI" id="CHEBI:57980"/>
        <dbReference type="EC" id="2.6.1.9"/>
    </reaction>
</comment>
<feature type="modified residue" description="N6-(pyridoxal phosphate)lysine" evidence="9">
    <location>
        <position position="208"/>
    </location>
</feature>
<accession>A0A3A4R2Y1</accession>
<keyword evidence="5 9" id="KW-0032">Aminotransferase</keyword>
<evidence type="ECO:0000259" key="10">
    <source>
        <dbReference type="Pfam" id="PF00155"/>
    </source>
</evidence>
<dbReference type="InterPro" id="IPR015421">
    <property type="entry name" value="PyrdxlP-dep_Trfase_major"/>
</dbReference>
<dbReference type="GO" id="GO:0004400">
    <property type="term" value="F:histidinol-phosphate transaminase activity"/>
    <property type="evidence" value="ECO:0007669"/>
    <property type="project" value="UniProtKB-UniRule"/>
</dbReference>
<dbReference type="InterPro" id="IPR015424">
    <property type="entry name" value="PyrdxlP-dep_Trfase"/>
</dbReference>
<dbReference type="GO" id="GO:0000105">
    <property type="term" value="P:L-histidine biosynthetic process"/>
    <property type="evidence" value="ECO:0007669"/>
    <property type="project" value="UniProtKB-UniRule"/>
</dbReference>
<comment type="pathway">
    <text evidence="2 9">Amino-acid biosynthesis; L-histidine biosynthesis; L-histidine from 5-phospho-alpha-D-ribose 1-diphosphate: step 7/9.</text>
</comment>
<dbReference type="PANTHER" id="PTHR43643">
    <property type="entry name" value="HISTIDINOL-PHOSPHATE AMINOTRANSFERASE 2"/>
    <property type="match status" value="1"/>
</dbReference>
<dbReference type="CDD" id="cd00609">
    <property type="entry name" value="AAT_like"/>
    <property type="match status" value="1"/>
</dbReference>
<dbReference type="NCBIfam" id="TIGR01141">
    <property type="entry name" value="hisC"/>
    <property type="match status" value="1"/>
</dbReference>
<organism evidence="11 12">
    <name type="scientific">Candidatus Auribacter fodinae</name>
    <dbReference type="NCBI Taxonomy" id="2093366"/>
    <lineage>
        <taxon>Bacteria</taxon>
        <taxon>Pseudomonadati</taxon>
        <taxon>Candidatus Auribacterota</taxon>
        <taxon>Candidatus Auribacteria</taxon>
        <taxon>Candidatus Auribacterales</taxon>
        <taxon>Candidatus Auribacteraceae</taxon>
        <taxon>Candidatus Auribacter</taxon>
    </lineage>
</organism>
<keyword evidence="9" id="KW-0368">Histidine biosynthesis</keyword>
<protein>
    <recommendedName>
        <fullName evidence="9">Histidinol-phosphate aminotransferase</fullName>
        <ecNumber evidence="9">2.6.1.9</ecNumber>
    </recommendedName>
    <alternativeName>
        <fullName evidence="9">Imidazole acetol-phosphate transaminase</fullName>
    </alternativeName>
</protein>
<dbReference type="HAMAP" id="MF_01023">
    <property type="entry name" value="HisC_aminotrans_2"/>
    <property type="match status" value="1"/>
</dbReference>
<keyword evidence="6 9" id="KW-0808">Transferase</keyword>
<sequence length="346" mass="39055">MNFFRQNIQDMSPYVPGLQLNDPDIIKLNTNENPFPPSNTVLNAVREGVNTSLRLYPNPTSDTLRDTLAFTYSLKREQIIVGNGSDEVLAMIMRACVAPGDNVLLFYPTYSLYDVLAYANDATITEIELDESFNIPDKAFGVKARLCYLPNPNVPAGNYIDKQTIIRLAESIGGLLVIDEAYVDFAEQSCIDLVEKYNNIVVTRTFSKSFSLAGMRIGYAVAKPSVIAGVMKVKDSYNLDRISEIAATASIRDLAEIKKRCSYIKHVRDNTAQRLRSMNFHVLPSQTNFLFVKPPGVDAEYLYEALLNRKILVRFFNQCRVKEYLRITIGMQEDMDILISTLKELL</sequence>
<dbReference type="InterPro" id="IPR005861">
    <property type="entry name" value="HisP_aminotrans"/>
</dbReference>
<comment type="caution">
    <text evidence="11">The sequence shown here is derived from an EMBL/GenBank/DDBJ whole genome shotgun (WGS) entry which is preliminary data.</text>
</comment>
<dbReference type="InterPro" id="IPR004839">
    <property type="entry name" value="Aminotransferase_I/II_large"/>
</dbReference>
<evidence type="ECO:0000256" key="1">
    <source>
        <dbReference type="ARBA" id="ARBA00001933"/>
    </source>
</evidence>
<dbReference type="AlphaFoldDB" id="A0A3A4R2Y1"/>